<keyword evidence="1" id="KW-0472">Membrane</keyword>
<organism evidence="2">
    <name type="scientific">hydrothermal vent metagenome</name>
    <dbReference type="NCBI Taxonomy" id="652676"/>
    <lineage>
        <taxon>unclassified sequences</taxon>
        <taxon>metagenomes</taxon>
        <taxon>ecological metagenomes</taxon>
    </lineage>
</organism>
<dbReference type="PANTHER" id="PTHR40940">
    <property type="entry name" value="PROTEIN BATD-RELATED"/>
    <property type="match status" value="1"/>
</dbReference>
<evidence type="ECO:0000313" key="2">
    <source>
        <dbReference type="EMBL" id="SFZ98362.1"/>
    </source>
</evidence>
<dbReference type="EMBL" id="FPKX01000047">
    <property type="protein sequence ID" value="SFZ98362.1"/>
    <property type="molecule type" value="Genomic_DNA"/>
</dbReference>
<dbReference type="Pfam" id="PF13584">
    <property type="entry name" value="BatD"/>
    <property type="match status" value="3"/>
</dbReference>
<dbReference type="InterPro" id="IPR025738">
    <property type="entry name" value="BatD"/>
</dbReference>
<evidence type="ECO:0000256" key="1">
    <source>
        <dbReference type="SAM" id="Phobius"/>
    </source>
</evidence>
<feature type="transmembrane region" description="Helical" evidence="1">
    <location>
        <begin position="432"/>
        <end position="452"/>
    </location>
</feature>
<keyword evidence="1" id="KW-0812">Transmembrane</keyword>
<accession>A0A1W1EE97</accession>
<reference evidence="2" key="1">
    <citation type="submission" date="2016-10" db="EMBL/GenBank/DDBJ databases">
        <authorList>
            <person name="de Groot N.N."/>
        </authorList>
    </citation>
    <scope>NUCLEOTIDE SEQUENCE</scope>
</reference>
<keyword evidence="1" id="KW-1133">Transmembrane helix</keyword>
<name>A0A1W1EE97_9ZZZZ</name>
<proteinExistence type="predicted"/>
<sequence>MQIHGNKNIFKIMKSLFVLLSLLSVLNAASVEATLSSNEIVQGNMAQLKIKAIGDKVLFPNINEVDGHQVLGRHESQQNSITYINGEVENIRAVTLVLTFAPQRDMTIPSYDIEIDGKVYKTKELKLKVVKATAPNANGNEPFSLQLRSDNKSVMVGEPFLVTVYFSLQNGTRLSENPQYNPPQFKEFFSKQVGDAKTYSEGNRQVTEIKYILTPKSEGNFTVGPATAKIGVADRTRRDMFGRFFGTKWSAIASNTINIKVKANEHNSDLVGSFTLEQNIDRQKVKANKPINLSIKITGEGSLEDLDWPNYEIDNVTVYGDDAKVSTDIIDGKIVSTYTKTFAFISDDDFTIPLKSISVYDTKEKKIKQLEIPSYDIKIDSAKKVSNSTAAAPSEMKKPKVEDGKVQTNIKVPEKSMLDGEKRVEKPKETQWLILILAFISGMFVMYMLKYLPKISFRRKNATVSQEKALKILYAHINESKEIEEMVRKLYAKKNGDKNIKIDKKVLNDLVAKVEKKN</sequence>
<dbReference type="PANTHER" id="PTHR40940:SF2">
    <property type="entry name" value="BATD"/>
    <property type="match status" value="1"/>
</dbReference>
<gene>
    <name evidence="2" type="ORF">MNB_SV-5-20</name>
</gene>
<dbReference type="AlphaFoldDB" id="A0A1W1EE97"/>
<protein>
    <submittedName>
        <fullName evidence="2">BatD</fullName>
    </submittedName>
</protein>